<proteinExistence type="predicted"/>
<organism evidence="2 3">
    <name type="scientific">Cutibacterium equinum</name>
    <dbReference type="NCBI Taxonomy" id="3016342"/>
    <lineage>
        <taxon>Bacteria</taxon>
        <taxon>Bacillati</taxon>
        <taxon>Actinomycetota</taxon>
        <taxon>Actinomycetes</taxon>
        <taxon>Propionibacteriales</taxon>
        <taxon>Propionibacteriaceae</taxon>
        <taxon>Cutibacterium</taxon>
    </lineage>
</organism>
<accession>A0ABY7QZQ1</accession>
<gene>
    <name evidence="2" type="ORF">O6R08_03200</name>
</gene>
<evidence type="ECO:0000313" key="3">
    <source>
        <dbReference type="Proteomes" id="UP001212097"/>
    </source>
</evidence>
<feature type="transmembrane region" description="Helical" evidence="1">
    <location>
        <begin position="24"/>
        <end position="45"/>
    </location>
</feature>
<keyword evidence="1" id="KW-1133">Transmembrane helix</keyword>
<evidence type="ECO:0008006" key="4">
    <source>
        <dbReference type="Google" id="ProtNLM"/>
    </source>
</evidence>
<evidence type="ECO:0000313" key="2">
    <source>
        <dbReference type="EMBL" id="WCC80529.1"/>
    </source>
</evidence>
<keyword evidence="1" id="KW-0812">Transmembrane</keyword>
<dbReference type="EMBL" id="CP115668">
    <property type="protein sequence ID" value="WCC80529.1"/>
    <property type="molecule type" value="Genomic_DNA"/>
</dbReference>
<keyword evidence="3" id="KW-1185">Reference proteome</keyword>
<evidence type="ECO:0000256" key="1">
    <source>
        <dbReference type="SAM" id="Phobius"/>
    </source>
</evidence>
<protein>
    <recommendedName>
        <fullName evidence="4">Tat pathway signal sequence domain protein</fullName>
    </recommendedName>
</protein>
<dbReference type="RefSeq" id="WP_271418709.1">
    <property type="nucleotide sequence ID" value="NZ_CP115668.1"/>
</dbReference>
<sequence length="129" mass="13854">MFVSSSTPVDQDAAPTRRASHPSWALALDVVVVVAGVALLVWGLVVMASPTISCRGVEMHPGDTCHKATYTATRTDTVQSYEQRRHSIAQSRPTVIGLGLAVTAFGVVMSWQTVKVRRRDHSSNSPIGP</sequence>
<reference evidence="2 3" key="1">
    <citation type="submission" date="2023-06" db="EMBL/GenBank/DDBJ databases">
        <title>The Gram-positive Non-spore-bearing Anaerobic Bacilli of Human Feces.</title>
        <authorList>
            <person name="Eggerth A.H."/>
        </authorList>
    </citation>
    <scope>NUCLEOTIDE SEQUENCE [LARGE SCALE GENOMIC DNA]</scope>
    <source>
        <strain evidence="2 3">CBA3108</strain>
    </source>
</reference>
<dbReference type="Proteomes" id="UP001212097">
    <property type="component" value="Chromosome"/>
</dbReference>
<name>A0ABY7QZQ1_9ACTN</name>
<keyword evidence="1" id="KW-0472">Membrane</keyword>
<feature type="transmembrane region" description="Helical" evidence="1">
    <location>
        <begin position="94"/>
        <end position="114"/>
    </location>
</feature>